<evidence type="ECO:0000313" key="2">
    <source>
        <dbReference type="Proteomes" id="UP000624244"/>
    </source>
</evidence>
<name>A0A8H5ZU55_COCSA</name>
<evidence type="ECO:0000313" key="1">
    <source>
        <dbReference type="EMBL" id="KAF5853948.1"/>
    </source>
</evidence>
<proteinExistence type="predicted"/>
<dbReference type="AlphaFoldDB" id="A0A8H5ZU55"/>
<sequence length="251" mass="28098">MGRDDKLSYSPLYLHTLLLRHMCWLVVVVMTKLESEIRSFGDEKYLESWRFWNLELMDRVVGTHVEVGTLRTHRRCAFVEMGYWTIRLLVLQIVSQWDVYVVYSGVKGPTRARVLYWDVENYTGYSHQVPCRELGIGALAQFQDFSTLPMVLFLGGSVSVTVGPAGAGGTVCQPCPDMRRCEVLASSPSSSPLVLSVGHPVATSKYHKCNKSAPARQSVSKYEDQSNTGVYVYAAPSTSHTSVSRRSVMMS</sequence>
<dbReference type="EMBL" id="WNKQ01000001">
    <property type="protein sequence ID" value="KAF5853948.1"/>
    <property type="molecule type" value="Genomic_DNA"/>
</dbReference>
<dbReference type="Proteomes" id="UP000624244">
    <property type="component" value="Unassembled WGS sequence"/>
</dbReference>
<gene>
    <name evidence="1" type="ORF">GGP41_006713</name>
</gene>
<protein>
    <submittedName>
        <fullName evidence="1">Uncharacterized protein</fullName>
    </submittedName>
</protein>
<organism evidence="1 2">
    <name type="scientific">Cochliobolus sativus</name>
    <name type="common">Common root rot and spot blotch fungus</name>
    <name type="synonym">Bipolaris sorokiniana</name>
    <dbReference type="NCBI Taxonomy" id="45130"/>
    <lineage>
        <taxon>Eukaryota</taxon>
        <taxon>Fungi</taxon>
        <taxon>Dikarya</taxon>
        <taxon>Ascomycota</taxon>
        <taxon>Pezizomycotina</taxon>
        <taxon>Dothideomycetes</taxon>
        <taxon>Pleosporomycetidae</taxon>
        <taxon>Pleosporales</taxon>
        <taxon>Pleosporineae</taxon>
        <taxon>Pleosporaceae</taxon>
        <taxon>Bipolaris</taxon>
    </lineage>
</organism>
<accession>A0A8H5ZU55</accession>
<reference evidence="1" key="1">
    <citation type="submission" date="2019-11" db="EMBL/GenBank/DDBJ databases">
        <title>Bipolaris sorokiniana Genome sequencing.</title>
        <authorList>
            <person name="Wang H."/>
        </authorList>
    </citation>
    <scope>NUCLEOTIDE SEQUENCE</scope>
</reference>
<comment type="caution">
    <text evidence="1">The sequence shown here is derived from an EMBL/GenBank/DDBJ whole genome shotgun (WGS) entry which is preliminary data.</text>
</comment>